<comment type="caution">
    <text evidence="2">The sequence shown here is derived from an EMBL/GenBank/DDBJ whole genome shotgun (WGS) entry which is preliminary data.</text>
</comment>
<dbReference type="AlphaFoldDB" id="A0A0K9CMZ3"/>
<evidence type="ECO:0000256" key="1">
    <source>
        <dbReference type="SAM" id="MobiDB-lite"/>
    </source>
</evidence>
<accession>A0A0K9CMZ3</accession>
<gene>
    <name evidence="2" type="ORF">PSAG_04771</name>
</gene>
<feature type="region of interest" description="Disordered" evidence="1">
    <location>
        <begin position="173"/>
        <end position="198"/>
    </location>
</feature>
<evidence type="ECO:0000313" key="2">
    <source>
        <dbReference type="EMBL" id="KMV75858.1"/>
    </source>
</evidence>
<sequence>MAIIKIIKRNCPYVTIDKTGIDDPNLSWAATGLLTYLIGRPGNWKINITHLSSVKTCKETATKSALKELREANYCHYFVVRKNGKISETFYLVFEVPTNYEEVLENYIDLKDGETILYQPVKINENKTKKKIPQVENQLMEKNIEIKEVLPQVENPLVENLVVENQGLLIKDTTNKKNTNNKTTTNEDKKSSSLSEENDLEKKEINNVLKKYSLSKATRKNILKLYFKNLIDKNRILEVLKISKEKEWGEGAIYKALKENWSISEKNISIVTEDKMRTKLKNLTNFYINIYEMTNSSDSSRKKLIEEFNKIDGFEVLKNEYLKKFNDFIDSKKNNLKNDKENNFKNLSLSIERFLNLDSEMQEEITKKAEMNFKGSLEILKQFKNISNTIYLKMIWSEILKTIDNEYPNIDIVGASRGVK</sequence>
<protein>
    <recommendedName>
        <fullName evidence="4">Replication protein</fullName>
    </recommendedName>
</protein>
<dbReference type="EMBL" id="ACDS02000099">
    <property type="protein sequence ID" value="KMV75858.1"/>
    <property type="molecule type" value="Genomic_DNA"/>
</dbReference>
<reference evidence="2 3" key="2">
    <citation type="submission" date="2013-10" db="EMBL/GenBank/DDBJ databases">
        <title>The Genome Sequence of Fusobacterium nucleatum subsp. animalis D11.</title>
        <authorList>
            <consortium name="The Broad Institute Genomics Platform"/>
            <person name="Earl A."/>
            <person name="Ward D."/>
            <person name="Feldgarden M."/>
            <person name="Gevers D."/>
            <person name="Kostic A."/>
            <person name="Garrett W."/>
            <person name="Young S.K."/>
            <person name="Zeng Q."/>
            <person name="Gargeya S."/>
            <person name="Fitzgerald M."/>
            <person name="Abouelleil A."/>
            <person name="Alvarado L."/>
            <person name="Berlin A.M."/>
            <person name="Chapman S.B."/>
            <person name="Gainer-Dewar J."/>
            <person name="Goldberg J."/>
            <person name="Gnerre S."/>
            <person name="Griggs A."/>
            <person name="Gujja S."/>
            <person name="Hansen M."/>
            <person name="Howarth C."/>
            <person name="Imamovic A."/>
            <person name="Ireland A."/>
            <person name="Larimer J."/>
            <person name="McCowan C."/>
            <person name="Murphy C."/>
            <person name="Pearson M."/>
            <person name="Poon T.W."/>
            <person name="Priest M."/>
            <person name="Roberts A."/>
            <person name="Saif S."/>
            <person name="Shea T."/>
            <person name="Sykes S."/>
            <person name="Wortman J."/>
            <person name="Nusbaum C."/>
            <person name="Birren B."/>
        </authorList>
    </citation>
    <scope>NUCLEOTIDE SEQUENCE [LARGE SCALE GENOMIC DNA]</scope>
    <source>
        <strain evidence="2 3">D11</strain>
    </source>
</reference>
<organism evidence="2 3">
    <name type="scientific">Fusobacterium animalis D11</name>
    <dbReference type="NCBI Taxonomy" id="556264"/>
    <lineage>
        <taxon>Bacteria</taxon>
        <taxon>Fusobacteriati</taxon>
        <taxon>Fusobacteriota</taxon>
        <taxon>Fusobacteriia</taxon>
        <taxon>Fusobacteriales</taxon>
        <taxon>Fusobacteriaceae</taxon>
        <taxon>Fusobacterium</taxon>
    </lineage>
</organism>
<evidence type="ECO:0000313" key="3">
    <source>
        <dbReference type="Proteomes" id="UP000004650"/>
    </source>
</evidence>
<proteinExistence type="predicted"/>
<evidence type="ECO:0008006" key="4">
    <source>
        <dbReference type="Google" id="ProtNLM"/>
    </source>
</evidence>
<dbReference type="Proteomes" id="UP000004650">
    <property type="component" value="Unassembled WGS sequence"/>
</dbReference>
<name>A0A0K9CMZ3_9FUSO</name>
<reference evidence="3" key="1">
    <citation type="submission" date="2009-02" db="EMBL/GenBank/DDBJ databases">
        <title>The Genome Sequence of Shigella sp. D9.</title>
        <authorList>
            <consortium name="The Broad Institute Genome Sequencing Platform"/>
            <person name="Ward D."/>
            <person name="Young S.K."/>
            <person name="Kodira C.D."/>
            <person name="Zeng Q."/>
            <person name="Koehrsen M."/>
            <person name="Alvarado L."/>
            <person name="Berlin A."/>
            <person name="Borenstein D."/>
            <person name="Chen Z."/>
            <person name="Engels R."/>
            <person name="Freedman E."/>
            <person name="Gellesch M."/>
            <person name="Goldberg J."/>
            <person name="Griggs A."/>
            <person name="Gujja S."/>
            <person name="Heiman D."/>
            <person name="Hepburn T."/>
            <person name="Howarth C."/>
            <person name="Jen D."/>
            <person name="Larson L."/>
            <person name="Lewis B."/>
            <person name="Mehta T."/>
            <person name="Park D."/>
            <person name="Pearson M."/>
            <person name="Roberts A."/>
            <person name="Saif S."/>
            <person name="Shea T."/>
            <person name="Shenoy N."/>
            <person name="Sisk P."/>
            <person name="Stolte C."/>
            <person name="Sykes S."/>
            <person name="Walk T."/>
            <person name="White J."/>
            <person name="Yandava C."/>
            <person name="Allen-Vercoe E."/>
            <person name="Strauss J."/>
            <person name="Sibley C."/>
            <person name="White A."/>
            <person name="Ambrose C."/>
            <person name="Lander E."/>
            <person name="Nusbaum C."/>
            <person name="Galagan J."/>
            <person name="Birren B."/>
        </authorList>
    </citation>
    <scope>NUCLEOTIDE SEQUENCE [LARGE SCALE GENOMIC DNA]</scope>
    <source>
        <strain evidence="3">D11</strain>
    </source>
</reference>